<name>A0AAU9PY77_9VIBR</name>
<evidence type="ECO:0000256" key="4">
    <source>
        <dbReference type="ARBA" id="ARBA00023004"/>
    </source>
</evidence>
<dbReference type="Pfam" id="PF12831">
    <property type="entry name" value="FAD_oxidored"/>
    <property type="match status" value="1"/>
</dbReference>
<dbReference type="RefSeq" id="WP_409929885.1">
    <property type="nucleotide sequence ID" value="NZ_CAKMTQ010000001.1"/>
</dbReference>
<reference evidence="6" key="1">
    <citation type="submission" date="2022-01" db="EMBL/GenBank/DDBJ databases">
        <authorList>
            <person name="Lagorce A."/>
        </authorList>
    </citation>
    <scope>NUCLEOTIDE SEQUENCE</scope>
    <source>
        <strain evidence="6">Th15_F1_D04</strain>
    </source>
</reference>
<dbReference type="PANTHER" id="PTHR43498:SF1">
    <property type="entry name" value="COB--COM HETERODISULFIDE REDUCTASE IRON-SULFUR SUBUNIT A"/>
    <property type="match status" value="1"/>
</dbReference>
<evidence type="ECO:0008006" key="8">
    <source>
        <dbReference type="Google" id="ProtNLM"/>
    </source>
</evidence>
<evidence type="ECO:0000256" key="2">
    <source>
        <dbReference type="ARBA" id="ARBA00022723"/>
    </source>
</evidence>
<dbReference type="InterPro" id="IPR036188">
    <property type="entry name" value="FAD/NAD-bd_sf"/>
</dbReference>
<accession>A0AAU9PY77</accession>
<dbReference type="SUPFAM" id="SSF51905">
    <property type="entry name" value="FAD/NAD(P)-binding domain"/>
    <property type="match status" value="1"/>
</dbReference>
<proteinExistence type="predicted"/>
<evidence type="ECO:0000256" key="5">
    <source>
        <dbReference type="ARBA" id="ARBA00023014"/>
    </source>
</evidence>
<keyword evidence="2" id="KW-0479">Metal-binding</keyword>
<organism evidence="6 7">
    <name type="scientific">Vibrio owensii</name>
    <dbReference type="NCBI Taxonomy" id="696485"/>
    <lineage>
        <taxon>Bacteria</taxon>
        <taxon>Pseudomonadati</taxon>
        <taxon>Pseudomonadota</taxon>
        <taxon>Gammaproteobacteria</taxon>
        <taxon>Vibrionales</taxon>
        <taxon>Vibrionaceae</taxon>
        <taxon>Vibrio</taxon>
    </lineage>
</organism>
<dbReference type="Proteomes" id="UP001295420">
    <property type="component" value="Unassembled WGS sequence"/>
</dbReference>
<dbReference type="InterPro" id="IPR039650">
    <property type="entry name" value="HdrA-like"/>
</dbReference>
<dbReference type="GO" id="GO:0016491">
    <property type="term" value="F:oxidoreductase activity"/>
    <property type="evidence" value="ECO:0007669"/>
    <property type="project" value="UniProtKB-KW"/>
</dbReference>
<comment type="caution">
    <text evidence="6">The sequence shown here is derived from an EMBL/GenBank/DDBJ whole genome shotgun (WGS) entry which is preliminary data.</text>
</comment>
<sequence length="446" mass="49567">MTPTKTYSDYDVVVVGGGTSGVAAALSAARQGLKVALLEKRIALTGTQANAMVTPFMPSHVHGSQTANLLTERYHQMMEGKGRLTLPRKMELYSPESFKLLNDQVLREFGVEIFYDATLVSAKTEQGNIESVTALIFDDFYAFEAKHFIDASGDALLSRFAGAKTEKGDKDGTRQSVSFRFEVTNIDFARLRHYLKEANYSFCDPSDATFMEFVHVPGVAACGALLDVFQTAIEAGEITPEIARYIQGFSMPGKPNTLSFNNPQMPNLGNIEDPKTFSEYVRYGRGMQHQLLAFLNRHIPGFEDAFISQEANMLGVRESNRVMGKYIMTGSDYAARRKFEDGVARGDWYIDIHSDDLEVEDESFKKKYDKGEYYEIPYRSLVCAEVSNLIFVGRIISCDFKMQSSIRIQHTCRDMGDAAGRACALAKQLNVALNALDGSLLKQGAC</sequence>
<dbReference type="Gene3D" id="3.50.50.60">
    <property type="entry name" value="FAD/NAD(P)-binding domain"/>
    <property type="match status" value="1"/>
</dbReference>
<dbReference type="AlphaFoldDB" id="A0AAU9PY77"/>
<protein>
    <recommendedName>
        <fullName evidence="8">FAD-dependent oxidoreductase</fullName>
    </recommendedName>
</protein>
<dbReference type="EMBL" id="CAKMTQ010000001">
    <property type="protein sequence ID" value="CAH1521006.1"/>
    <property type="molecule type" value="Genomic_DNA"/>
</dbReference>
<dbReference type="GO" id="GO:0046872">
    <property type="term" value="F:metal ion binding"/>
    <property type="evidence" value="ECO:0007669"/>
    <property type="project" value="UniProtKB-KW"/>
</dbReference>
<keyword evidence="5" id="KW-0411">Iron-sulfur</keyword>
<keyword evidence="1" id="KW-0004">4Fe-4S</keyword>
<dbReference type="PANTHER" id="PTHR43498">
    <property type="entry name" value="FERREDOXIN:COB-COM HETERODISULFIDE REDUCTASE SUBUNIT A"/>
    <property type="match status" value="1"/>
</dbReference>
<evidence type="ECO:0000313" key="7">
    <source>
        <dbReference type="Proteomes" id="UP001295420"/>
    </source>
</evidence>
<keyword evidence="4" id="KW-0408">Iron</keyword>
<keyword evidence="3" id="KW-0560">Oxidoreductase</keyword>
<dbReference type="GO" id="GO:0051539">
    <property type="term" value="F:4 iron, 4 sulfur cluster binding"/>
    <property type="evidence" value="ECO:0007669"/>
    <property type="project" value="UniProtKB-KW"/>
</dbReference>
<evidence type="ECO:0000256" key="1">
    <source>
        <dbReference type="ARBA" id="ARBA00022485"/>
    </source>
</evidence>
<gene>
    <name evidence="6" type="ORF">THF1D04_10586</name>
</gene>
<evidence type="ECO:0000256" key="3">
    <source>
        <dbReference type="ARBA" id="ARBA00023002"/>
    </source>
</evidence>
<evidence type="ECO:0000313" key="6">
    <source>
        <dbReference type="EMBL" id="CAH1521006.1"/>
    </source>
</evidence>